<comment type="pathway">
    <text evidence="1 8">Bacterial outer membrane biogenesis; LPS core biosynthesis.</text>
</comment>
<evidence type="ECO:0000256" key="5">
    <source>
        <dbReference type="ARBA" id="ARBA00031445"/>
    </source>
</evidence>
<sequence length="419" mass="47661">MIFFYRILTTFLLVLIVPLSLLFPSVKLFLKKRSEDKKRILSKTLNLSGKHTIWLHAASVGELDQCKALALEFRKNDPSAFLIQSVFSESVRDSQLEAFPADETFHLPIDSPFGYDWIFSRFHPKILVLMAWDTWPNLILSAKKFGTKIVLGSAVIGKRKNGFTRSLTKAVFSRLDGIFPSHESFYDTFRSLVPIEVPVKVLGDTRFDIVLKKIEDNRKIFKKPKNYKYSKIILFASTYEPCEKLIVFLYELMRSKNPHLLNEIAFWIFPHKTSPDRITSIEYGLQNANIPYQTWTSVPFETMSAQTIIFDVLGVLAFAYQAADFAYVGGALHNRVHNVLEPATFGLPLMTGPKISNSPEATILQKTGGLFLVSSAQDILNVLNIPEKELEIIGKNNREFVQSGRGAAKRLYEEIQNLL</sequence>
<organism evidence="10 11">
    <name type="scientific">Leptospira santarosai</name>
    <dbReference type="NCBI Taxonomy" id="28183"/>
    <lineage>
        <taxon>Bacteria</taxon>
        <taxon>Pseudomonadati</taxon>
        <taxon>Spirochaetota</taxon>
        <taxon>Spirochaetia</taxon>
        <taxon>Leptospirales</taxon>
        <taxon>Leptospiraceae</taxon>
        <taxon>Leptospira</taxon>
    </lineage>
</organism>
<dbReference type="PANTHER" id="PTHR42755:SF1">
    <property type="entry name" value="3-DEOXY-D-MANNO-OCTULOSONIC ACID TRANSFERASE, MITOCHONDRIAL-RELATED"/>
    <property type="match status" value="1"/>
</dbReference>
<dbReference type="Gene3D" id="3.40.50.11720">
    <property type="entry name" value="3-Deoxy-D-manno-octulosonic-acid transferase, N-terminal domain"/>
    <property type="match status" value="1"/>
</dbReference>
<dbReference type="GO" id="GO:0043842">
    <property type="term" value="F:Kdo transferase activity"/>
    <property type="evidence" value="ECO:0007669"/>
    <property type="project" value="UniProtKB-EC"/>
</dbReference>
<dbReference type="EMBL" id="CP027843">
    <property type="protein sequence ID" value="AVQ13476.1"/>
    <property type="molecule type" value="Genomic_DNA"/>
</dbReference>
<dbReference type="GO" id="GO:0009245">
    <property type="term" value="P:lipid A biosynthetic process"/>
    <property type="evidence" value="ECO:0007669"/>
    <property type="project" value="TreeGrafter"/>
</dbReference>
<evidence type="ECO:0000256" key="4">
    <source>
        <dbReference type="ARBA" id="ARBA00022679"/>
    </source>
</evidence>
<dbReference type="Gene3D" id="3.40.50.2000">
    <property type="entry name" value="Glycogen Phosphorylase B"/>
    <property type="match status" value="1"/>
</dbReference>
<keyword evidence="8" id="KW-1003">Cell membrane</keyword>
<dbReference type="InterPro" id="IPR038107">
    <property type="entry name" value="Glycos_transf_N_sf"/>
</dbReference>
<feature type="active site" description="Proton acceptor" evidence="7">
    <location>
        <position position="62"/>
    </location>
</feature>
<dbReference type="GO" id="GO:0009244">
    <property type="term" value="P:lipopolysaccharide core region biosynthetic process"/>
    <property type="evidence" value="ECO:0007669"/>
    <property type="project" value="UniProtKB-UniRule"/>
</dbReference>
<evidence type="ECO:0000256" key="7">
    <source>
        <dbReference type="PIRSR" id="PIRSR639901-1"/>
    </source>
</evidence>
<comment type="function">
    <text evidence="8">Involved in lipopolysaccharide (LPS) biosynthesis. Catalyzes the transfer of 3-deoxy-D-manno-octulosonate (Kdo) residue(s) from CMP-Kdo to lipid IV(A), the tetraacyldisaccharide-1,4'-bisphosphate precursor of lipid A.</text>
</comment>
<dbReference type="Proteomes" id="UP000033961">
    <property type="component" value="Chromosome I"/>
</dbReference>
<evidence type="ECO:0000256" key="6">
    <source>
        <dbReference type="ARBA" id="ARBA00049183"/>
    </source>
</evidence>
<evidence type="ECO:0000313" key="10">
    <source>
        <dbReference type="EMBL" id="AVQ13476.1"/>
    </source>
</evidence>
<keyword evidence="8" id="KW-0472">Membrane</keyword>
<dbReference type="PANTHER" id="PTHR42755">
    <property type="entry name" value="3-DEOXY-MANNO-OCTULOSONATE CYTIDYLYLTRANSFERASE"/>
    <property type="match status" value="1"/>
</dbReference>
<dbReference type="InterPro" id="IPR039901">
    <property type="entry name" value="Kdotransferase"/>
</dbReference>
<dbReference type="GO" id="GO:0005886">
    <property type="term" value="C:plasma membrane"/>
    <property type="evidence" value="ECO:0007669"/>
    <property type="project" value="UniProtKB-SubCell"/>
</dbReference>
<name>A0A2P1QX69_9LEPT</name>
<feature type="domain" description="3-deoxy-D-manno-octulosonic-acid transferase N-terminal" evidence="9">
    <location>
        <begin position="48"/>
        <end position="209"/>
    </location>
</feature>
<evidence type="ECO:0000313" key="11">
    <source>
        <dbReference type="Proteomes" id="UP000033961"/>
    </source>
</evidence>
<dbReference type="UniPathway" id="UPA00958"/>
<protein>
    <recommendedName>
        <fullName evidence="3 8">3-deoxy-D-manno-octulosonic acid transferase</fullName>
        <shortName evidence="8">Kdo transferase</shortName>
        <ecNumber evidence="2 8">2.4.99.12</ecNumber>
    </recommendedName>
    <alternativeName>
        <fullName evidence="5 8">Lipid IV(A) 3-deoxy-D-manno-octulosonic acid transferase</fullName>
    </alternativeName>
</protein>
<dbReference type="Pfam" id="PF04413">
    <property type="entry name" value="Glycos_transf_N"/>
    <property type="match status" value="1"/>
</dbReference>
<evidence type="ECO:0000256" key="2">
    <source>
        <dbReference type="ARBA" id="ARBA00012621"/>
    </source>
</evidence>
<comment type="catalytic activity">
    <reaction evidence="6 8">
        <text>lipid IVA (E. coli) + CMP-3-deoxy-beta-D-manno-octulosonate = alpha-Kdo-(2-&gt;6)-lipid IVA (E. coli) + CMP + H(+)</text>
        <dbReference type="Rhea" id="RHEA:28066"/>
        <dbReference type="ChEBI" id="CHEBI:15378"/>
        <dbReference type="ChEBI" id="CHEBI:58603"/>
        <dbReference type="ChEBI" id="CHEBI:60364"/>
        <dbReference type="ChEBI" id="CHEBI:60377"/>
        <dbReference type="ChEBI" id="CHEBI:85987"/>
        <dbReference type="EC" id="2.4.99.12"/>
    </reaction>
</comment>
<evidence type="ECO:0000256" key="1">
    <source>
        <dbReference type="ARBA" id="ARBA00004713"/>
    </source>
</evidence>
<proteinExistence type="inferred from homology"/>
<dbReference type="AlphaFoldDB" id="A0A2P1QX69"/>
<dbReference type="InterPro" id="IPR007507">
    <property type="entry name" value="Glycos_transf_N"/>
</dbReference>
<comment type="similarity">
    <text evidence="8">Belongs to the glycosyltransferase group 1 family.</text>
</comment>
<comment type="subcellular location">
    <subcellularLocation>
        <location evidence="8">Cell membrane</location>
    </subcellularLocation>
</comment>
<accession>A0A2P1QX69</accession>
<keyword evidence="8" id="KW-0448">Lipopolysaccharide biosynthesis</keyword>
<evidence type="ECO:0000259" key="9">
    <source>
        <dbReference type="Pfam" id="PF04413"/>
    </source>
</evidence>
<reference evidence="10 11" key="1">
    <citation type="journal article" date="2015" name="Genome Announc.">
        <title>Draft Genome Sequences of Leptospira santarosai Strains U160, U164, and U233, Isolated from Asymptomatic Cattle.</title>
        <authorList>
            <person name="Kremer F.S."/>
            <person name="Eslabao M.R."/>
            <person name="Provisor M."/>
            <person name="Woloski R.D."/>
            <person name="Ramires O.V."/>
            <person name="Moreno L.Z."/>
            <person name="Moreno A.M."/>
            <person name="Hamond C."/>
            <person name="Lilenbaum W."/>
            <person name="Dellagostin O.A."/>
        </authorList>
    </citation>
    <scope>NUCLEOTIDE SEQUENCE [LARGE SCALE GENOMIC DNA]</scope>
    <source>
        <strain evidence="10 11">U160</strain>
    </source>
</reference>
<gene>
    <name evidence="10" type="ORF">XB16_3180</name>
</gene>
<evidence type="ECO:0000256" key="8">
    <source>
        <dbReference type="RuleBase" id="RU365103"/>
    </source>
</evidence>
<keyword evidence="4 8" id="KW-0808">Transferase</keyword>
<dbReference type="EC" id="2.4.99.12" evidence="2 8"/>
<evidence type="ECO:0000256" key="3">
    <source>
        <dbReference type="ARBA" id="ARBA00019077"/>
    </source>
</evidence>